<name>A0A0A7GAN1_GEOAI</name>
<dbReference type="eggNOG" id="arCOG04454">
    <property type="taxonomic scope" value="Archaea"/>
</dbReference>
<evidence type="ECO:0000256" key="2">
    <source>
        <dbReference type="ARBA" id="ARBA00022723"/>
    </source>
</evidence>
<dbReference type="GeneID" id="24796622"/>
<dbReference type="SUPFAM" id="SSF102705">
    <property type="entry name" value="NIF3 (NGG1p interacting factor 3)-like"/>
    <property type="match status" value="1"/>
</dbReference>
<dbReference type="FunFam" id="3.40.1390.30:FF:000001">
    <property type="entry name" value="GTP cyclohydrolase 1 type 2"/>
    <property type="match status" value="1"/>
</dbReference>
<proteinExistence type="inferred from homology"/>
<evidence type="ECO:0008006" key="6">
    <source>
        <dbReference type="Google" id="ProtNLM"/>
    </source>
</evidence>
<comment type="similarity">
    <text evidence="1">Belongs to the GTP cyclohydrolase I type 2/NIF3 family.</text>
</comment>
<dbReference type="KEGG" id="gac:GACE_0016"/>
<dbReference type="Gene3D" id="3.40.1390.30">
    <property type="entry name" value="NIF3 (NGG1p interacting factor 3)-like"/>
    <property type="match status" value="2"/>
</dbReference>
<dbReference type="RefSeq" id="WP_048090147.1">
    <property type="nucleotide sequence ID" value="NZ_CP009552.1"/>
</dbReference>
<dbReference type="EMBL" id="CP009552">
    <property type="protein sequence ID" value="AIY89079.1"/>
    <property type="molecule type" value="Genomic_DNA"/>
</dbReference>
<organism evidence="4 5">
    <name type="scientific">Geoglobus acetivorans</name>
    <dbReference type="NCBI Taxonomy" id="565033"/>
    <lineage>
        <taxon>Archaea</taxon>
        <taxon>Methanobacteriati</taxon>
        <taxon>Methanobacteriota</taxon>
        <taxon>Archaeoglobi</taxon>
        <taxon>Archaeoglobales</taxon>
        <taxon>Archaeoglobaceae</taxon>
        <taxon>Geoglobus</taxon>
    </lineage>
</organism>
<protein>
    <recommendedName>
        <fullName evidence="6">Nif3-like dinuclear metal center hexameric protein</fullName>
    </recommendedName>
</protein>
<dbReference type="PANTHER" id="PTHR13799">
    <property type="entry name" value="NGG1 INTERACTING FACTOR 3"/>
    <property type="match status" value="1"/>
</dbReference>
<feature type="binding site" evidence="3">
    <location>
        <position position="63"/>
    </location>
    <ligand>
        <name>a divalent metal cation</name>
        <dbReference type="ChEBI" id="CHEBI:60240"/>
        <label>1</label>
    </ligand>
</feature>
<sequence length="247" mass="27504">MDLKLIEGFLDEYLKVHDFPDASTNGLQVEGSHDVEKIAFAVDASMQSFTYALECEAEMLIVHHGIIWNGVDRVTGLMKERLKFLLENELSLYAAHIPLDAHPEIGNNAMILRYIGIEPEDRFGDYKGTKIGYAGYANSEFEEILEILEDRFGEVGYMKFGDDYVEKIAVISGRGAGYIEEAKKEGVDLLITGEIEHTAYHAAKDCAMNIIYLGHYNSETPGVKALMNVAGDKLGVDVEFLDIPTDL</sequence>
<dbReference type="PANTHER" id="PTHR13799:SF14">
    <property type="entry name" value="GTP CYCLOHYDROLASE 1 TYPE 2 HOMOLOG"/>
    <property type="match status" value="1"/>
</dbReference>
<dbReference type="Pfam" id="PF01784">
    <property type="entry name" value="DUF34_NIF3"/>
    <property type="match status" value="1"/>
</dbReference>
<evidence type="ECO:0000256" key="1">
    <source>
        <dbReference type="ARBA" id="ARBA00006964"/>
    </source>
</evidence>
<keyword evidence="2 3" id="KW-0479">Metal-binding</keyword>
<evidence type="ECO:0000313" key="4">
    <source>
        <dbReference type="EMBL" id="AIY89079.1"/>
    </source>
</evidence>
<dbReference type="NCBIfam" id="TIGR00486">
    <property type="entry name" value="YbgI_SA1388"/>
    <property type="match status" value="1"/>
</dbReference>
<dbReference type="Proteomes" id="UP000030624">
    <property type="component" value="Chromosome"/>
</dbReference>
<dbReference type="InterPro" id="IPR002678">
    <property type="entry name" value="DUF34/NIF3"/>
</dbReference>
<dbReference type="GO" id="GO:0046872">
    <property type="term" value="F:metal ion binding"/>
    <property type="evidence" value="ECO:0007669"/>
    <property type="project" value="UniProtKB-KW"/>
</dbReference>
<dbReference type="AlphaFoldDB" id="A0A0A7GAN1"/>
<evidence type="ECO:0000256" key="3">
    <source>
        <dbReference type="PIRSR" id="PIRSR602678-1"/>
    </source>
</evidence>
<feature type="binding site" evidence="3">
    <location>
        <position position="219"/>
    </location>
    <ligand>
        <name>a divalent metal cation</name>
        <dbReference type="ChEBI" id="CHEBI:60240"/>
        <label>1</label>
    </ligand>
</feature>
<dbReference type="HOGENOM" id="CLU_037423_3_0_2"/>
<dbReference type="InterPro" id="IPR036069">
    <property type="entry name" value="DUF34/NIF3_sf"/>
</dbReference>
<dbReference type="GO" id="GO:0005737">
    <property type="term" value="C:cytoplasm"/>
    <property type="evidence" value="ECO:0007669"/>
    <property type="project" value="TreeGrafter"/>
</dbReference>
<reference evidence="4 5" key="1">
    <citation type="journal article" date="2015" name="Appl. Environ. Microbiol.">
        <title>The Geoglobus acetivorans genome: Fe(III) reduction, acetate utilization, autotrophic growth, and degradation of aromatic compounds in a hyperthermophilic archaeon.</title>
        <authorList>
            <person name="Mardanov A.V."/>
            <person name="Slododkina G.B."/>
            <person name="Slobodkin A.I."/>
            <person name="Beletsky A.V."/>
            <person name="Gavrilov S.N."/>
            <person name="Kublanov I.V."/>
            <person name="Bonch-Osmolovskaya E.A."/>
            <person name="Skryabin K.G."/>
            <person name="Ravin N.V."/>
        </authorList>
    </citation>
    <scope>NUCLEOTIDE SEQUENCE [LARGE SCALE GENOMIC DNA]</scope>
    <source>
        <strain evidence="4 5">SBH6</strain>
    </source>
</reference>
<accession>A0A0A7GAN1</accession>
<feature type="binding site" evidence="3">
    <location>
        <position position="100"/>
    </location>
    <ligand>
        <name>a divalent metal cation</name>
        <dbReference type="ChEBI" id="CHEBI:60240"/>
        <label>1</label>
    </ligand>
</feature>
<dbReference type="STRING" id="565033.GACE_0016"/>
<feature type="binding site" evidence="3">
    <location>
        <position position="215"/>
    </location>
    <ligand>
        <name>a divalent metal cation</name>
        <dbReference type="ChEBI" id="CHEBI:60240"/>
        <label>2</label>
    </ligand>
</feature>
<feature type="binding site" evidence="3">
    <location>
        <position position="64"/>
    </location>
    <ligand>
        <name>a divalent metal cation</name>
        <dbReference type="ChEBI" id="CHEBI:60240"/>
        <label>2</label>
    </ligand>
</feature>
<gene>
    <name evidence="4" type="ORF">GACE_0016</name>
</gene>
<evidence type="ECO:0000313" key="5">
    <source>
        <dbReference type="Proteomes" id="UP000030624"/>
    </source>
</evidence>